<dbReference type="PANTHER" id="PTHR47260:SF1">
    <property type="entry name" value="UPF0644 PROTEIN PB2B4.06"/>
    <property type="match status" value="1"/>
</dbReference>
<keyword evidence="2" id="KW-1185">Reference proteome</keyword>
<evidence type="ECO:0008006" key="3">
    <source>
        <dbReference type="Google" id="ProtNLM"/>
    </source>
</evidence>
<name>A0A6A6VRG8_9PEZI</name>
<reference evidence="1" key="1">
    <citation type="journal article" date="2020" name="Stud. Mycol.">
        <title>101 Dothideomycetes genomes: a test case for predicting lifestyles and emergence of pathogens.</title>
        <authorList>
            <person name="Haridas S."/>
            <person name="Albert R."/>
            <person name="Binder M."/>
            <person name="Bloem J."/>
            <person name="Labutti K."/>
            <person name="Salamov A."/>
            <person name="Andreopoulos B."/>
            <person name="Baker S."/>
            <person name="Barry K."/>
            <person name="Bills G."/>
            <person name="Bluhm B."/>
            <person name="Cannon C."/>
            <person name="Castanera R."/>
            <person name="Culley D."/>
            <person name="Daum C."/>
            <person name="Ezra D."/>
            <person name="Gonzalez J."/>
            <person name="Henrissat B."/>
            <person name="Kuo A."/>
            <person name="Liang C."/>
            <person name="Lipzen A."/>
            <person name="Lutzoni F."/>
            <person name="Magnuson J."/>
            <person name="Mondo S."/>
            <person name="Nolan M."/>
            <person name="Ohm R."/>
            <person name="Pangilinan J."/>
            <person name="Park H.-J."/>
            <person name="Ramirez L."/>
            <person name="Alfaro M."/>
            <person name="Sun H."/>
            <person name="Tritt A."/>
            <person name="Yoshinaga Y."/>
            <person name="Zwiers L.-H."/>
            <person name="Turgeon B."/>
            <person name="Goodwin S."/>
            <person name="Spatafora J."/>
            <person name="Crous P."/>
            <person name="Grigoriev I."/>
        </authorList>
    </citation>
    <scope>NUCLEOTIDE SEQUENCE</scope>
    <source>
        <strain evidence="1">CBS 121739</strain>
    </source>
</reference>
<dbReference type="OrthoDB" id="506431at2759"/>
<evidence type="ECO:0000313" key="1">
    <source>
        <dbReference type="EMBL" id="KAF2753278.1"/>
    </source>
</evidence>
<dbReference type="GeneID" id="54480854"/>
<gene>
    <name evidence="1" type="ORF">EJ05DRAFT_209202</name>
</gene>
<accession>A0A6A6VRG8</accession>
<dbReference type="EMBL" id="ML996584">
    <property type="protein sequence ID" value="KAF2753278.1"/>
    <property type="molecule type" value="Genomic_DNA"/>
</dbReference>
<dbReference type="PANTHER" id="PTHR47260">
    <property type="entry name" value="UPF0644 PROTEIN PB2B4.06"/>
    <property type="match status" value="1"/>
</dbReference>
<proteinExistence type="predicted"/>
<dbReference type="InterPro" id="IPR052061">
    <property type="entry name" value="PTE-AB_protein"/>
</dbReference>
<protein>
    <recommendedName>
        <fullName evidence="3">Thioesterase domain-containing protein</fullName>
    </recommendedName>
</protein>
<dbReference type="Gene3D" id="3.10.129.10">
    <property type="entry name" value="Hotdog Thioesterase"/>
    <property type="match status" value="1"/>
</dbReference>
<dbReference type="RefSeq" id="XP_033595729.1">
    <property type="nucleotide sequence ID" value="XM_033739800.1"/>
</dbReference>
<dbReference type="SUPFAM" id="SSF54637">
    <property type="entry name" value="Thioesterase/thiol ester dehydrase-isomerase"/>
    <property type="match status" value="1"/>
</dbReference>
<evidence type="ECO:0000313" key="2">
    <source>
        <dbReference type="Proteomes" id="UP000799437"/>
    </source>
</evidence>
<dbReference type="AlphaFoldDB" id="A0A6A6VRG8"/>
<dbReference type="InterPro" id="IPR029069">
    <property type="entry name" value="HotDog_dom_sf"/>
</dbReference>
<dbReference type="Proteomes" id="UP000799437">
    <property type="component" value="Unassembled WGS sequence"/>
</dbReference>
<organism evidence="1 2">
    <name type="scientific">Pseudovirgaria hyperparasitica</name>
    <dbReference type="NCBI Taxonomy" id="470096"/>
    <lineage>
        <taxon>Eukaryota</taxon>
        <taxon>Fungi</taxon>
        <taxon>Dikarya</taxon>
        <taxon>Ascomycota</taxon>
        <taxon>Pezizomycotina</taxon>
        <taxon>Dothideomycetes</taxon>
        <taxon>Dothideomycetes incertae sedis</taxon>
        <taxon>Acrospermales</taxon>
        <taxon>Acrospermaceae</taxon>
        <taxon>Pseudovirgaria</taxon>
    </lineage>
</organism>
<sequence length="333" mass="36393">MTRLRCAQPLALRWYRSPIGSSYISTCLRTARFSTGSAERASNPPRTHKQPSLVPWATAFILLSIGYVVGESVRTFIRPPWYPDPGSPEDQIILDKIAHDIDELALVASMRIKTKSTTINADAEVGAWRELFIDNIAETESPEGTLPANPLTPRTITGTRTLTVSTLHASGLFGPQRVFYNSYTHSLVAVVWLGGNLSGWPNITHGGAIATLLDEACTRAVAGPDRGLDEPKMCKGVELSYLKPTMANRYYVVKVDVDAGAMIPTAKNLHTGMEPQGDRKLRDALEEKKKGWFTFGKPSPEEDVVVQATLETLDGLVCARAKATWDVEGAAKL</sequence>